<dbReference type="AlphaFoldDB" id="A0A1R7QBT9"/>
<protein>
    <submittedName>
        <fullName evidence="1">Uncharacterized protein</fullName>
    </submittedName>
</protein>
<gene>
    <name evidence="1" type="ORF">ACNJC6_01343</name>
</gene>
<dbReference type="Proteomes" id="UP000196240">
    <property type="component" value="Unassembled WGS sequence"/>
</dbReference>
<reference evidence="1 2" key="1">
    <citation type="submission" date="2017-02" db="EMBL/GenBank/DDBJ databases">
        <authorList>
            <person name="Peterson S.W."/>
        </authorList>
    </citation>
    <scope>NUCLEOTIDE SEQUENCE [LARGE SCALE GENOMIC DNA]</scope>
    <source>
        <strain evidence="1">C6</strain>
    </source>
</reference>
<name>A0A1R7QBT9_ACIJO</name>
<sequence>MGAFDASVSLIVIFEPPEPEEMLLTKVPLGLALLVKIIVYDS</sequence>
<evidence type="ECO:0000313" key="2">
    <source>
        <dbReference type="Proteomes" id="UP000196240"/>
    </source>
</evidence>
<proteinExistence type="predicted"/>
<evidence type="ECO:0000313" key="1">
    <source>
        <dbReference type="EMBL" id="SJX21723.1"/>
    </source>
</evidence>
<accession>A0A1R7QBT9</accession>
<organism evidence="1 2">
    <name type="scientific">Acinetobacter johnsonii</name>
    <dbReference type="NCBI Taxonomy" id="40214"/>
    <lineage>
        <taxon>Bacteria</taxon>
        <taxon>Pseudomonadati</taxon>
        <taxon>Pseudomonadota</taxon>
        <taxon>Gammaproteobacteria</taxon>
        <taxon>Moraxellales</taxon>
        <taxon>Moraxellaceae</taxon>
        <taxon>Acinetobacter</taxon>
    </lineage>
</organism>
<dbReference type="EMBL" id="FUUY01000003">
    <property type="protein sequence ID" value="SJX21723.1"/>
    <property type="molecule type" value="Genomic_DNA"/>
</dbReference>